<evidence type="ECO:0000256" key="4">
    <source>
        <dbReference type="ARBA" id="ARBA00023125"/>
    </source>
</evidence>
<dbReference type="SUPFAM" id="SSF46785">
    <property type="entry name" value="Winged helix' DNA-binding domain"/>
    <property type="match status" value="1"/>
</dbReference>
<dbReference type="SUPFAM" id="SSF53383">
    <property type="entry name" value="PLP-dependent transferases"/>
    <property type="match status" value="1"/>
</dbReference>
<evidence type="ECO:0000256" key="5">
    <source>
        <dbReference type="ARBA" id="ARBA00023163"/>
    </source>
</evidence>
<dbReference type="InterPro" id="IPR015424">
    <property type="entry name" value="PyrdxlP-dep_Trfase"/>
</dbReference>
<evidence type="ECO:0000313" key="8">
    <source>
        <dbReference type="Proteomes" id="UP000053176"/>
    </source>
</evidence>
<dbReference type="Gene3D" id="3.40.640.10">
    <property type="entry name" value="Type I PLP-dependent aspartate aminotransferase-like (Major domain)"/>
    <property type="match status" value="1"/>
</dbReference>
<organism evidence="7 8">
    <name type="scientific">Rhizobium loti</name>
    <name type="common">Mesorhizobium loti</name>
    <dbReference type="NCBI Taxonomy" id="381"/>
    <lineage>
        <taxon>Bacteria</taxon>
        <taxon>Pseudomonadati</taxon>
        <taxon>Pseudomonadota</taxon>
        <taxon>Alphaproteobacteria</taxon>
        <taxon>Hyphomicrobiales</taxon>
        <taxon>Phyllobacteriaceae</taxon>
        <taxon>Mesorhizobium</taxon>
    </lineage>
</organism>
<evidence type="ECO:0000256" key="2">
    <source>
        <dbReference type="ARBA" id="ARBA00022898"/>
    </source>
</evidence>
<keyword evidence="2" id="KW-0663">Pyridoxal phosphate</keyword>
<evidence type="ECO:0000256" key="1">
    <source>
        <dbReference type="ARBA" id="ARBA00005384"/>
    </source>
</evidence>
<dbReference type="CDD" id="cd07377">
    <property type="entry name" value="WHTH_GntR"/>
    <property type="match status" value="1"/>
</dbReference>
<comment type="similarity">
    <text evidence="1">In the C-terminal section; belongs to the class-I pyridoxal-phosphate-dependent aminotransferase family.</text>
</comment>
<dbReference type="InterPro" id="IPR036388">
    <property type="entry name" value="WH-like_DNA-bd_sf"/>
</dbReference>
<keyword evidence="4" id="KW-0238">DNA-binding</keyword>
<evidence type="ECO:0000259" key="6">
    <source>
        <dbReference type="PROSITE" id="PS50949"/>
    </source>
</evidence>
<dbReference type="Pfam" id="PF00392">
    <property type="entry name" value="GntR"/>
    <property type="match status" value="1"/>
</dbReference>
<reference evidence="7 8" key="1">
    <citation type="submission" date="2015-12" db="EMBL/GenBank/DDBJ databases">
        <title>Draft genome sequence of Mesorhizobium sp. UFLA 01-765, a multitolerant efficient symbiont and plant-growth promoting strain isolated from Zn-mining soil using Leucaena leucocephala as a trap plant.</title>
        <authorList>
            <person name="Rangel W.M."/>
            <person name="Thijs S."/>
            <person name="Longatti S.M."/>
            <person name="Moreira F.M."/>
            <person name="Weyens N."/>
            <person name="Vangronsveld J."/>
            <person name="Van Hamme J.D."/>
            <person name="Bottos E.M."/>
            <person name="Rineau F."/>
        </authorList>
    </citation>
    <scope>NUCLEOTIDE SEQUENCE [LARGE SCALE GENOMIC DNA]</scope>
    <source>
        <strain evidence="7 8">UFLA 01-765</strain>
    </source>
</reference>
<dbReference type="GO" id="GO:0030170">
    <property type="term" value="F:pyridoxal phosphate binding"/>
    <property type="evidence" value="ECO:0007669"/>
    <property type="project" value="InterPro"/>
</dbReference>
<accession>A0A101KNH8</accession>
<sequence>MLSYDCYKIADYSSTDWAMHRYQEVAKLIQEWIGLGLIKPGNRLPSVREMSRQTGFSMVTVHHAYSLLESEGVVEARPRSGFYVSRTERALGNFPEMQDELQIARNASPTQVPSIYELNRAWRQSTFTNFASLHLSNDLIPTKQINAQLLRAIREDIRHPNLPEPVEGHSELRGIVAKRLGLRGVLARGDDIILTSSTPKAIELALDTVTKPGDTVLIESPSYYPLFAGLRRRQLQPVEIYSHPRFGLDPAQFEYLLEHNKIAACILMPINHFPTGTTYSDSVLRNLVASATRHGTRIIEIDLYAELSHAPQTASTLKKYDVADIVTQVGSFSAGLGPRFGVAWIHDRSHRREILEMLYSEDAEPGNVAIQRAAGNYINLGVYDRHLRHIREELGKRVRRGLSQISQTFPSTCSISHPSGGFMCWIRCHTGFDSLKGARKAAEYRIGISPGSLFSVTGSFPNFLGLNLSTPADLHREDMLQVVAELIRE</sequence>
<dbReference type="InterPro" id="IPR051446">
    <property type="entry name" value="HTH_trans_reg/aminotransferase"/>
</dbReference>
<dbReference type="PANTHER" id="PTHR46577:SF2">
    <property type="entry name" value="TRANSCRIPTIONAL REGULATORY PROTEIN"/>
    <property type="match status" value="1"/>
</dbReference>
<dbReference type="InterPro" id="IPR015421">
    <property type="entry name" value="PyrdxlP-dep_Trfase_major"/>
</dbReference>
<protein>
    <recommendedName>
        <fullName evidence="6">HTH gntR-type domain-containing protein</fullName>
    </recommendedName>
</protein>
<dbReference type="SMART" id="SM00345">
    <property type="entry name" value="HTH_GNTR"/>
    <property type="match status" value="1"/>
</dbReference>
<dbReference type="Proteomes" id="UP000053176">
    <property type="component" value="Unassembled WGS sequence"/>
</dbReference>
<dbReference type="AlphaFoldDB" id="A0A101KNH8"/>
<dbReference type="Pfam" id="PF00155">
    <property type="entry name" value="Aminotran_1_2"/>
    <property type="match status" value="1"/>
</dbReference>
<keyword evidence="5" id="KW-0804">Transcription</keyword>
<comment type="caution">
    <text evidence="7">The sequence shown here is derived from an EMBL/GenBank/DDBJ whole genome shotgun (WGS) entry which is preliminary data.</text>
</comment>
<evidence type="ECO:0000313" key="7">
    <source>
        <dbReference type="EMBL" id="KUM23894.1"/>
    </source>
</evidence>
<dbReference type="PANTHER" id="PTHR46577">
    <property type="entry name" value="HTH-TYPE TRANSCRIPTIONAL REGULATORY PROTEIN GABR"/>
    <property type="match status" value="1"/>
</dbReference>
<dbReference type="EMBL" id="LPWA01000152">
    <property type="protein sequence ID" value="KUM23894.1"/>
    <property type="molecule type" value="Genomic_DNA"/>
</dbReference>
<keyword evidence="3" id="KW-0805">Transcription regulation</keyword>
<dbReference type="GO" id="GO:0003700">
    <property type="term" value="F:DNA-binding transcription factor activity"/>
    <property type="evidence" value="ECO:0007669"/>
    <property type="project" value="InterPro"/>
</dbReference>
<dbReference type="CDD" id="cd00609">
    <property type="entry name" value="AAT_like"/>
    <property type="match status" value="1"/>
</dbReference>
<dbReference type="OrthoDB" id="9802328at2"/>
<dbReference type="InterPro" id="IPR004839">
    <property type="entry name" value="Aminotransferase_I/II_large"/>
</dbReference>
<proteinExistence type="inferred from homology"/>
<dbReference type="PROSITE" id="PS50949">
    <property type="entry name" value="HTH_GNTR"/>
    <property type="match status" value="1"/>
</dbReference>
<evidence type="ECO:0000256" key="3">
    <source>
        <dbReference type="ARBA" id="ARBA00023015"/>
    </source>
</evidence>
<dbReference type="InterPro" id="IPR036390">
    <property type="entry name" value="WH_DNA-bd_sf"/>
</dbReference>
<dbReference type="Gene3D" id="1.10.10.10">
    <property type="entry name" value="Winged helix-like DNA-binding domain superfamily/Winged helix DNA-binding domain"/>
    <property type="match status" value="1"/>
</dbReference>
<feature type="domain" description="HTH gntR-type" evidence="6">
    <location>
        <begin position="19"/>
        <end position="87"/>
    </location>
</feature>
<dbReference type="InterPro" id="IPR000524">
    <property type="entry name" value="Tscrpt_reg_HTH_GntR"/>
</dbReference>
<dbReference type="GO" id="GO:0003677">
    <property type="term" value="F:DNA binding"/>
    <property type="evidence" value="ECO:0007669"/>
    <property type="project" value="UniProtKB-KW"/>
</dbReference>
<name>A0A101KNH8_RHILI</name>
<gene>
    <name evidence="7" type="ORF">AU467_32560</name>
</gene>